<proteinExistence type="predicted"/>
<keyword evidence="2" id="KW-1185">Reference proteome</keyword>
<organism evidence="1 2">
    <name type="scientific">Absidia repens</name>
    <dbReference type="NCBI Taxonomy" id="90262"/>
    <lineage>
        <taxon>Eukaryota</taxon>
        <taxon>Fungi</taxon>
        <taxon>Fungi incertae sedis</taxon>
        <taxon>Mucoromycota</taxon>
        <taxon>Mucoromycotina</taxon>
        <taxon>Mucoromycetes</taxon>
        <taxon>Mucorales</taxon>
        <taxon>Cunninghamellaceae</taxon>
        <taxon>Absidia</taxon>
    </lineage>
</organism>
<reference evidence="1 2" key="1">
    <citation type="submission" date="2016-07" db="EMBL/GenBank/DDBJ databases">
        <title>Pervasive Adenine N6-methylation of Active Genes in Fungi.</title>
        <authorList>
            <consortium name="DOE Joint Genome Institute"/>
            <person name="Mondo S.J."/>
            <person name="Dannebaum R.O."/>
            <person name="Kuo R.C."/>
            <person name="Labutti K."/>
            <person name="Haridas S."/>
            <person name="Kuo A."/>
            <person name="Salamov A."/>
            <person name="Ahrendt S.R."/>
            <person name="Lipzen A."/>
            <person name="Sullivan W."/>
            <person name="Andreopoulos W.B."/>
            <person name="Clum A."/>
            <person name="Lindquist E."/>
            <person name="Daum C."/>
            <person name="Ramamoorthy G.K."/>
            <person name="Gryganskyi A."/>
            <person name="Culley D."/>
            <person name="Magnuson J.K."/>
            <person name="James T.Y."/>
            <person name="O'Malley M.A."/>
            <person name="Stajich J.E."/>
            <person name="Spatafora J.W."/>
            <person name="Visel A."/>
            <person name="Grigoriev I.V."/>
        </authorList>
    </citation>
    <scope>NUCLEOTIDE SEQUENCE [LARGE SCALE GENOMIC DNA]</scope>
    <source>
        <strain evidence="1 2">NRRL 1336</strain>
    </source>
</reference>
<evidence type="ECO:0000313" key="1">
    <source>
        <dbReference type="EMBL" id="ORY99636.1"/>
    </source>
</evidence>
<evidence type="ECO:0000313" key="2">
    <source>
        <dbReference type="Proteomes" id="UP000193560"/>
    </source>
</evidence>
<protein>
    <submittedName>
        <fullName evidence="1">Uncharacterized protein</fullName>
    </submittedName>
</protein>
<dbReference type="AlphaFoldDB" id="A0A1X2HLQ9"/>
<name>A0A1X2HLQ9_9FUNG</name>
<comment type="caution">
    <text evidence="1">The sequence shown here is derived from an EMBL/GenBank/DDBJ whole genome shotgun (WGS) entry which is preliminary data.</text>
</comment>
<sequence length="109" mass="12672">MKDTKGTDNCARLLKESVLPCKRLGVSDASADTLDIVSIPAFPSYGVSTIPLEYDCCLYFLILVGSFTQNKWMIPRYHYFGEPSNENRFFRRYHDDKKDQKPMDFLDIY</sequence>
<gene>
    <name evidence="1" type="ORF">BCR42DRAFT_430129</name>
</gene>
<accession>A0A1X2HLQ9</accession>
<dbReference type="EMBL" id="MCGE01000060">
    <property type="protein sequence ID" value="ORY99636.1"/>
    <property type="molecule type" value="Genomic_DNA"/>
</dbReference>
<dbReference type="Proteomes" id="UP000193560">
    <property type="component" value="Unassembled WGS sequence"/>
</dbReference>